<gene>
    <name evidence="9" type="primary">Eef1d</name>
    <name evidence="9" type="ORF">HEMCOM_R11229</name>
</gene>
<dbReference type="Pfam" id="PF10587">
    <property type="entry name" value="EF-1_beta_acid"/>
    <property type="match status" value="1"/>
</dbReference>
<dbReference type="EMBL" id="VWZJ01007356">
    <property type="protein sequence ID" value="NXG60976.1"/>
    <property type="molecule type" value="Genomic_DNA"/>
</dbReference>
<organism evidence="9 10">
    <name type="scientific">Hemiprocne comata</name>
    <dbReference type="NCBI Taxonomy" id="243314"/>
    <lineage>
        <taxon>Eukaryota</taxon>
        <taxon>Metazoa</taxon>
        <taxon>Chordata</taxon>
        <taxon>Craniata</taxon>
        <taxon>Vertebrata</taxon>
        <taxon>Euteleostomi</taxon>
        <taxon>Archelosauria</taxon>
        <taxon>Archosauria</taxon>
        <taxon>Dinosauria</taxon>
        <taxon>Saurischia</taxon>
        <taxon>Theropoda</taxon>
        <taxon>Coelurosauria</taxon>
        <taxon>Aves</taxon>
        <taxon>Neognathae</taxon>
        <taxon>Neoaves</taxon>
        <taxon>Strisores</taxon>
        <taxon>Apodiformes</taxon>
        <taxon>Apodidae</taxon>
        <taxon>Hemiprocninae</taxon>
        <taxon>Hemiprocne</taxon>
    </lineage>
</organism>
<dbReference type="PANTHER" id="PTHR11595:SF26">
    <property type="entry name" value="ELONGATION FACTOR 1-DELTA"/>
    <property type="match status" value="1"/>
</dbReference>
<dbReference type="SUPFAM" id="SSF54984">
    <property type="entry name" value="eEF-1beta-like"/>
    <property type="match status" value="1"/>
</dbReference>
<feature type="region of interest" description="Disordered" evidence="6">
    <location>
        <begin position="530"/>
        <end position="598"/>
    </location>
</feature>
<feature type="non-terminal residue" evidence="9">
    <location>
        <position position="706"/>
    </location>
</feature>
<dbReference type="SMART" id="SM00888">
    <property type="entry name" value="EF1_GNE"/>
    <property type="match status" value="1"/>
</dbReference>
<dbReference type="PROSITE" id="PS00825">
    <property type="entry name" value="EF1BD_2"/>
    <property type="match status" value="1"/>
</dbReference>
<evidence type="ECO:0000256" key="1">
    <source>
        <dbReference type="ARBA" id="ARBA00007411"/>
    </source>
</evidence>
<protein>
    <recommendedName>
        <fullName evidence="4">Elongation factor 1-delta</fullName>
    </recommendedName>
</protein>
<comment type="caution">
    <text evidence="9">The sequence shown here is derived from an EMBL/GenBank/DDBJ whole genome shotgun (WGS) entry which is preliminary data.</text>
</comment>
<evidence type="ECO:0000256" key="4">
    <source>
        <dbReference type="ARBA" id="ARBA00039378"/>
    </source>
</evidence>
<dbReference type="AlphaFoldDB" id="A0A7K9D7S3"/>
<evidence type="ECO:0000256" key="2">
    <source>
        <dbReference type="ARBA" id="ARBA00022768"/>
    </source>
</evidence>
<evidence type="ECO:0000313" key="9">
    <source>
        <dbReference type="EMBL" id="NXG60976.1"/>
    </source>
</evidence>
<comment type="similarity">
    <text evidence="1 5">Belongs to the EF-1-beta/EF-1-delta family.</text>
</comment>
<dbReference type="FunFam" id="3.30.70.60:FF:000001">
    <property type="entry name" value="Elongation factor 1-beta 1 like"/>
    <property type="match status" value="1"/>
</dbReference>
<name>A0A7K9D7S3_9AVES</name>
<dbReference type="InterPro" id="IPR018940">
    <property type="entry name" value="EF-1_beta_acid_region_euk"/>
</dbReference>
<dbReference type="Proteomes" id="UP000518305">
    <property type="component" value="Unassembled WGS sequence"/>
</dbReference>
<dbReference type="CDD" id="cd00292">
    <property type="entry name" value="EF1B"/>
    <property type="match status" value="1"/>
</dbReference>
<dbReference type="InterPro" id="IPR014038">
    <property type="entry name" value="EF1B_bsu/dsu_GNE"/>
</dbReference>
<evidence type="ECO:0000313" key="10">
    <source>
        <dbReference type="Proteomes" id="UP000518305"/>
    </source>
</evidence>
<dbReference type="GO" id="GO:0005085">
    <property type="term" value="F:guanyl-nucleotide exchange factor activity"/>
    <property type="evidence" value="ECO:0007669"/>
    <property type="project" value="TreeGrafter"/>
</dbReference>
<dbReference type="GO" id="GO:0005829">
    <property type="term" value="C:cytosol"/>
    <property type="evidence" value="ECO:0007669"/>
    <property type="project" value="TreeGrafter"/>
</dbReference>
<proteinExistence type="inferred from homology"/>
<dbReference type="InterPro" id="IPR014717">
    <property type="entry name" value="Transl_elong_EF1B/ribsomal_bS6"/>
</dbReference>
<evidence type="ECO:0000256" key="3">
    <source>
        <dbReference type="ARBA" id="ARBA00022917"/>
    </source>
</evidence>
<dbReference type="InterPro" id="IPR001326">
    <property type="entry name" value="Transl_elong_EF1B_B/D_CS"/>
</dbReference>
<feature type="compositionally biased region" description="Acidic residues" evidence="6">
    <location>
        <begin position="572"/>
        <end position="594"/>
    </location>
</feature>
<evidence type="ECO:0000259" key="7">
    <source>
        <dbReference type="SMART" id="SM00888"/>
    </source>
</evidence>
<feature type="compositionally biased region" description="Basic residues" evidence="6">
    <location>
        <begin position="68"/>
        <end position="82"/>
    </location>
</feature>
<evidence type="ECO:0000256" key="6">
    <source>
        <dbReference type="SAM" id="MobiDB-lite"/>
    </source>
</evidence>
<dbReference type="Gene3D" id="3.30.70.60">
    <property type="match status" value="1"/>
</dbReference>
<feature type="domain" description="Elongation factor 1 beta central acidic region eukaryote" evidence="8">
    <location>
        <begin position="584"/>
        <end position="611"/>
    </location>
</feature>
<dbReference type="GO" id="GO:0005853">
    <property type="term" value="C:eukaryotic translation elongation factor 1 complex"/>
    <property type="evidence" value="ECO:0007669"/>
    <property type="project" value="InterPro"/>
</dbReference>
<evidence type="ECO:0000256" key="5">
    <source>
        <dbReference type="RuleBase" id="RU003791"/>
    </source>
</evidence>
<dbReference type="SMART" id="SM01182">
    <property type="entry name" value="EF-1_beta_acid"/>
    <property type="match status" value="1"/>
</dbReference>
<feature type="domain" description="Translation elongation factor EF1B beta/delta subunit guanine nucleotide exchange" evidence="7">
    <location>
        <begin position="620"/>
        <end position="706"/>
    </location>
</feature>
<sequence length="706" mass="78153">MRTRKPPCPVEKVWVDKHQDDEAERLRYEREATLAAAAPEECQEVEAVNGVCNDDSVEGEFKGDLKRTRNGKKQRKRKRSPKPRNVASKLDSVLAGLSADSVWLDKPFYDQAENLYRQKLVDCQNEEETPETPVTAEQSPLVARTKAVQDVPKPRMFPAALPCSHGNLSACHHVVQDVWVNKLDFDKAEEMFIEKTQFFVPPNVLTIPSVGSGAGNVGLRTPDEGYVTALPTPATPGLAPDVAADPASSSIPTVPGSVHQTVNGKPQMSSLQALVSEVWLEKPLYDGAEKNFYENMFDGHPVGPAGQQQGLKNPREDRKDHSSEEEMGTKHPEMATSSSLAEQPPPTCFFLHEDSETVWLNKPTYDSAESRYYAAEALGMARAAERTGVQEPAVVNPSQPAPCASSVPAPEKKKMAVDYFLHEKVWFEKYKYDDAERRYYEQMNGPVGSSSRQQENGASTILRDIARARENIQKSLAGSANTTSPGPAGDQNELLARISHLEVENQNLRSVVSDLQMAIFRLESRLNALEKSSTSHQPSPVPPTQKVEPFSVPSKKVELPSASPAKKAEPAAAEEDDDDDDIDLFGSDDEEEDQEAAKVREERLRQYAEKKAKKPGLIAKSSILLDVKPWDDETDMAKMEECVRSIHMDGLVWGASKLVPVGYGIKKLQIQCVVEDEKVGTDILEEEITKFEDYVQSVDIAAFNKI</sequence>
<keyword evidence="3 5" id="KW-0648">Protein biosynthesis</keyword>
<dbReference type="InterPro" id="IPR036219">
    <property type="entry name" value="eEF-1beta-like_sf"/>
</dbReference>
<dbReference type="PROSITE" id="PS00824">
    <property type="entry name" value="EF1BD_1"/>
    <property type="match status" value="1"/>
</dbReference>
<dbReference type="Pfam" id="PF00736">
    <property type="entry name" value="EF1_GNE"/>
    <property type="match status" value="1"/>
</dbReference>
<dbReference type="InterPro" id="IPR049720">
    <property type="entry name" value="EF1B_bsu/dsu"/>
</dbReference>
<dbReference type="GO" id="GO:0003746">
    <property type="term" value="F:translation elongation factor activity"/>
    <property type="evidence" value="ECO:0007669"/>
    <property type="project" value="UniProtKB-KW"/>
</dbReference>
<accession>A0A7K9D7S3</accession>
<feature type="region of interest" description="Disordered" evidence="6">
    <location>
        <begin position="296"/>
        <end position="346"/>
    </location>
</feature>
<keyword evidence="2 5" id="KW-0251">Elongation factor</keyword>
<dbReference type="PANTHER" id="PTHR11595">
    <property type="entry name" value="EF-HAND AND COILED-COIL DOMAIN-CONTAINING FAMILY MEMBER"/>
    <property type="match status" value="1"/>
</dbReference>
<reference evidence="9 10" key="1">
    <citation type="submission" date="2019-09" db="EMBL/GenBank/DDBJ databases">
        <title>Bird 10,000 Genomes (B10K) Project - Family phase.</title>
        <authorList>
            <person name="Zhang G."/>
        </authorList>
    </citation>
    <scope>NUCLEOTIDE SEQUENCE [LARGE SCALE GENOMIC DNA]</scope>
    <source>
        <strain evidence="9">B10K-DU-001-23</strain>
        <tissue evidence="9">Muscle</tissue>
    </source>
</reference>
<evidence type="ECO:0000259" key="8">
    <source>
        <dbReference type="SMART" id="SM01182"/>
    </source>
</evidence>
<feature type="non-terminal residue" evidence="9">
    <location>
        <position position="1"/>
    </location>
</feature>
<feature type="region of interest" description="Disordered" evidence="6">
    <location>
        <begin position="56"/>
        <end position="87"/>
    </location>
</feature>
<feature type="compositionally biased region" description="Basic and acidic residues" evidence="6">
    <location>
        <begin position="313"/>
        <end position="333"/>
    </location>
</feature>
<dbReference type="OrthoDB" id="331763at2759"/>
<keyword evidence="10" id="KW-1185">Reference proteome</keyword>